<name>A0A7W4YFA5_9MICO</name>
<sequence>MSLSKQNSRGVAVLAVLGNIAGGALALAVLIPLVWVLDAVRRDAPAGPLVGGQVRLSPPPGFCSEHPSGTAVPCLPCYAAAVSRAAWIEAHEEVSS</sequence>
<comment type="caution">
    <text evidence="2">The sequence shown here is derived from an EMBL/GenBank/DDBJ whole genome shotgun (WGS) entry which is preliminary data.</text>
</comment>
<dbReference type="RefSeq" id="WP_183623285.1">
    <property type="nucleotide sequence ID" value="NZ_JACHWJ010000001.1"/>
</dbReference>
<dbReference type="AlphaFoldDB" id="A0A7W4YFA5"/>
<reference evidence="2 3" key="1">
    <citation type="submission" date="2020-08" db="EMBL/GenBank/DDBJ databases">
        <title>Sequencing the genomes of 1000 actinobacteria strains.</title>
        <authorList>
            <person name="Klenk H.-P."/>
        </authorList>
    </citation>
    <scope>NUCLEOTIDE SEQUENCE [LARGE SCALE GENOMIC DNA]</scope>
    <source>
        <strain evidence="2 3">DSM 20419</strain>
    </source>
</reference>
<keyword evidence="1" id="KW-0812">Transmembrane</keyword>
<evidence type="ECO:0000256" key="1">
    <source>
        <dbReference type="SAM" id="Phobius"/>
    </source>
</evidence>
<keyword evidence="3" id="KW-1185">Reference proteome</keyword>
<dbReference type="EMBL" id="JACHWJ010000001">
    <property type="protein sequence ID" value="MBB2956821.1"/>
    <property type="molecule type" value="Genomic_DNA"/>
</dbReference>
<evidence type="ECO:0000313" key="2">
    <source>
        <dbReference type="EMBL" id="MBB2956821.1"/>
    </source>
</evidence>
<dbReference type="Proteomes" id="UP000545286">
    <property type="component" value="Unassembled WGS sequence"/>
</dbReference>
<protein>
    <submittedName>
        <fullName evidence="2">Uncharacterized protein</fullName>
    </submittedName>
</protein>
<proteinExistence type="predicted"/>
<accession>A0A7W4YFA5</accession>
<feature type="transmembrane region" description="Helical" evidence="1">
    <location>
        <begin position="12"/>
        <end position="35"/>
    </location>
</feature>
<keyword evidence="1" id="KW-0472">Membrane</keyword>
<evidence type="ECO:0000313" key="3">
    <source>
        <dbReference type="Proteomes" id="UP000545286"/>
    </source>
</evidence>
<organism evidence="2 3">
    <name type="scientific">Pseudoclavibacter helvolus</name>
    <dbReference type="NCBI Taxonomy" id="255205"/>
    <lineage>
        <taxon>Bacteria</taxon>
        <taxon>Bacillati</taxon>
        <taxon>Actinomycetota</taxon>
        <taxon>Actinomycetes</taxon>
        <taxon>Micrococcales</taxon>
        <taxon>Microbacteriaceae</taxon>
        <taxon>Pseudoclavibacter</taxon>
    </lineage>
</organism>
<gene>
    <name evidence="2" type="ORF">FHX72_000933</name>
</gene>
<keyword evidence="1" id="KW-1133">Transmembrane helix</keyword>